<evidence type="ECO:0008006" key="3">
    <source>
        <dbReference type="Google" id="ProtNLM"/>
    </source>
</evidence>
<keyword evidence="2" id="KW-1185">Reference proteome</keyword>
<dbReference type="EMBL" id="CP029480">
    <property type="protein sequence ID" value="AWV97212.1"/>
    <property type="molecule type" value="Genomic_DNA"/>
</dbReference>
<evidence type="ECO:0000313" key="1">
    <source>
        <dbReference type="EMBL" id="AWV97212.1"/>
    </source>
</evidence>
<sequence>MKKRILIYLILFNTLLLSSCKEEVVRKITIEEQVLTRIQNDCGFYQEYGPENVGPVREFKNAEFKVSSWFESTIPEEDDWGGLYLKFSGEDGISGAFTVSLTSCYLKDSTFALNEKYLISGYGIQHIQEPNSGIKEYRSGILILDSIEKIE</sequence>
<evidence type="ECO:0000313" key="2">
    <source>
        <dbReference type="Proteomes" id="UP000249873"/>
    </source>
</evidence>
<protein>
    <recommendedName>
        <fullName evidence="3">Lipoprotein</fullName>
    </recommendedName>
</protein>
<organism evidence="1 2">
    <name type="scientific">Arcticibacterium luteifluviistationis</name>
    <dbReference type="NCBI Taxonomy" id="1784714"/>
    <lineage>
        <taxon>Bacteria</taxon>
        <taxon>Pseudomonadati</taxon>
        <taxon>Bacteroidota</taxon>
        <taxon>Cytophagia</taxon>
        <taxon>Cytophagales</taxon>
        <taxon>Leadbetterellaceae</taxon>
        <taxon>Arcticibacterium</taxon>
    </lineage>
</organism>
<name>A0A2Z4G7R8_9BACT</name>
<dbReference type="AlphaFoldDB" id="A0A2Z4G7R8"/>
<dbReference type="PROSITE" id="PS51257">
    <property type="entry name" value="PROKAR_LIPOPROTEIN"/>
    <property type="match status" value="1"/>
</dbReference>
<gene>
    <name evidence="1" type="ORF">DJ013_03115</name>
</gene>
<dbReference type="Proteomes" id="UP000249873">
    <property type="component" value="Chromosome"/>
</dbReference>
<dbReference type="RefSeq" id="WP_111370314.1">
    <property type="nucleotide sequence ID" value="NZ_CP029480.1"/>
</dbReference>
<dbReference type="KEGG" id="als:DJ013_03115"/>
<accession>A0A2Z4G7R8</accession>
<reference evidence="1 2" key="1">
    <citation type="submission" date="2018-05" db="EMBL/GenBank/DDBJ databases">
        <title>Complete genome sequence of Arcticibacterium luteifluviistationis SM1504T, a cytophagaceae bacterium isolated from Arctic surface seawater.</title>
        <authorList>
            <person name="Li Y."/>
            <person name="Qin Q.-L."/>
        </authorList>
    </citation>
    <scope>NUCLEOTIDE SEQUENCE [LARGE SCALE GENOMIC DNA]</scope>
    <source>
        <strain evidence="1 2">SM1504</strain>
    </source>
</reference>
<proteinExistence type="predicted"/>